<name>A0A951PF41_9CYAN</name>
<dbReference type="InterPro" id="IPR007055">
    <property type="entry name" value="BON_dom"/>
</dbReference>
<protein>
    <submittedName>
        <fullName evidence="2">BON domain-containing protein</fullName>
    </submittedName>
</protein>
<evidence type="ECO:0000313" key="2">
    <source>
        <dbReference type="EMBL" id="MBW4468469.1"/>
    </source>
</evidence>
<reference evidence="2" key="1">
    <citation type="submission" date="2021-05" db="EMBL/GenBank/DDBJ databases">
        <authorList>
            <person name="Pietrasiak N."/>
            <person name="Ward R."/>
            <person name="Stajich J.E."/>
            <person name="Kurbessoian T."/>
        </authorList>
    </citation>
    <scope>NUCLEOTIDE SEQUENCE</scope>
    <source>
        <strain evidence="2">GSE-TBD4-15B</strain>
    </source>
</reference>
<evidence type="ECO:0000259" key="1">
    <source>
        <dbReference type="PROSITE" id="PS50914"/>
    </source>
</evidence>
<gene>
    <name evidence="2" type="ORF">KME07_23840</name>
</gene>
<sequence>MTVQVDFEYVKDCNHSSYASVQTALFQTIPPERMGLQGEYDHHGLAKRVSMVIRQHCAEETAGSLRITQRGAVVVLTGKIANQRLLIKLVNLAMSVTGAADVEVNGVSIGDSLKCYLEIKPCPDLLLQLQPLVES</sequence>
<accession>A0A951PF41</accession>
<feature type="domain" description="BON" evidence="1">
    <location>
        <begin position="41"/>
        <end position="111"/>
    </location>
</feature>
<dbReference type="AlphaFoldDB" id="A0A951PF41"/>
<reference evidence="2" key="2">
    <citation type="journal article" date="2022" name="Microbiol. Resour. Announc.">
        <title>Metagenome Sequencing to Explore Phylogenomics of Terrestrial Cyanobacteria.</title>
        <authorList>
            <person name="Ward R.D."/>
            <person name="Stajich J.E."/>
            <person name="Johansen J.R."/>
            <person name="Huntemann M."/>
            <person name="Clum A."/>
            <person name="Foster B."/>
            <person name="Foster B."/>
            <person name="Roux S."/>
            <person name="Palaniappan K."/>
            <person name="Varghese N."/>
            <person name="Mukherjee S."/>
            <person name="Reddy T.B.K."/>
            <person name="Daum C."/>
            <person name="Copeland A."/>
            <person name="Chen I.A."/>
            <person name="Ivanova N.N."/>
            <person name="Kyrpides N.C."/>
            <person name="Shapiro N."/>
            <person name="Eloe-Fadrosh E.A."/>
            <person name="Pietrasiak N."/>
        </authorList>
    </citation>
    <scope>NUCLEOTIDE SEQUENCE</scope>
    <source>
        <strain evidence="2">GSE-TBD4-15B</strain>
    </source>
</reference>
<dbReference type="Proteomes" id="UP000707356">
    <property type="component" value="Unassembled WGS sequence"/>
</dbReference>
<dbReference type="EMBL" id="JAHHHV010000090">
    <property type="protein sequence ID" value="MBW4468469.1"/>
    <property type="molecule type" value="Genomic_DNA"/>
</dbReference>
<dbReference type="PROSITE" id="PS50914">
    <property type="entry name" value="BON"/>
    <property type="match status" value="1"/>
</dbReference>
<comment type="caution">
    <text evidence="2">The sequence shown here is derived from an EMBL/GenBank/DDBJ whole genome shotgun (WGS) entry which is preliminary data.</text>
</comment>
<proteinExistence type="predicted"/>
<organism evidence="2 3">
    <name type="scientific">Pegethrix bostrychoides GSE-TBD4-15B</name>
    <dbReference type="NCBI Taxonomy" id="2839662"/>
    <lineage>
        <taxon>Bacteria</taxon>
        <taxon>Bacillati</taxon>
        <taxon>Cyanobacteriota</taxon>
        <taxon>Cyanophyceae</taxon>
        <taxon>Oculatellales</taxon>
        <taxon>Oculatellaceae</taxon>
        <taxon>Pegethrix</taxon>
    </lineage>
</organism>
<evidence type="ECO:0000313" key="3">
    <source>
        <dbReference type="Proteomes" id="UP000707356"/>
    </source>
</evidence>